<dbReference type="RefSeq" id="WP_072904381.1">
    <property type="nucleotide sequence ID" value="NZ_FRAD01000026.1"/>
</dbReference>
<keyword evidence="1" id="KW-0812">Transmembrane</keyword>
<keyword evidence="1" id="KW-0472">Membrane</keyword>
<evidence type="ECO:0000313" key="2">
    <source>
        <dbReference type="EMBL" id="SHK41070.1"/>
    </source>
</evidence>
<evidence type="ECO:0000313" key="3">
    <source>
        <dbReference type="Proteomes" id="UP000183952"/>
    </source>
</evidence>
<dbReference type="STRING" id="1121331.SAMN02745248_02479"/>
<dbReference type="AlphaFoldDB" id="A0A1M6S8P1"/>
<protein>
    <submittedName>
        <fullName evidence="2">Uncharacterized protein</fullName>
    </submittedName>
</protein>
<gene>
    <name evidence="2" type="ORF">SAMN02745248_02479</name>
</gene>
<reference evidence="2 3" key="1">
    <citation type="submission" date="2016-11" db="EMBL/GenBank/DDBJ databases">
        <authorList>
            <person name="Jaros S."/>
            <person name="Januszkiewicz K."/>
            <person name="Wedrychowicz H."/>
        </authorList>
    </citation>
    <scope>NUCLEOTIDE SEQUENCE [LARGE SCALE GENOMIC DNA]</scope>
    <source>
        <strain evidence="2 3">DSM 3090</strain>
    </source>
</reference>
<dbReference type="OrthoDB" id="1937989at2"/>
<organism evidence="2 3">
    <name type="scientific">Hathewaya proteolytica DSM 3090</name>
    <dbReference type="NCBI Taxonomy" id="1121331"/>
    <lineage>
        <taxon>Bacteria</taxon>
        <taxon>Bacillati</taxon>
        <taxon>Bacillota</taxon>
        <taxon>Clostridia</taxon>
        <taxon>Eubacteriales</taxon>
        <taxon>Clostridiaceae</taxon>
        <taxon>Hathewaya</taxon>
    </lineage>
</organism>
<feature type="transmembrane region" description="Helical" evidence="1">
    <location>
        <begin position="12"/>
        <end position="34"/>
    </location>
</feature>
<name>A0A1M6S8P1_9CLOT</name>
<feature type="transmembrane region" description="Helical" evidence="1">
    <location>
        <begin position="40"/>
        <end position="58"/>
    </location>
</feature>
<dbReference type="Proteomes" id="UP000183952">
    <property type="component" value="Unassembled WGS sequence"/>
</dbReference>
<keyword evidence="3" id="KW-1185">Reference proteome</keyword>
<keyword evidence="1" id="KW-1133">Transmembrane helix</keyword>
<sequence>MNLSKAIKKQRSNFILFLVFMSFTFLLLPTVLLFLNNFKIILWIYLALVEIVIVSGVIKRIDLEILSYKNNIGKFRMRQGIFDKKISFRCEDVVFVDVEKGGQQWDIVMIFQTQRYNKYLRNISKSAMKKHPYAASYYYKIHESKPEFYYYYLVINKGLYKKYGFLNEIYSSCFHAFYSDDAINLIRQWR</sequence>
<evidence type="ECO:0000256" key="1">
    <source>
        <dbReference type="SAM" id="Phobius"/>
    </source>
</evidence>
<accession>A0A1M6S8P1</accession>
<proteinExistence type="predicted"/>
<dbReference type="EMBL" id="FRAD01000026">
    <property type="protein sequence ID" value="SHK41070.1"/>
    <property type="molecule type" value="Genomic_DNA"/>
</dbReference>